<reference evidence="1" key="1">
    <citation type="journal article" date="2014" name="Front. Microbiol.">
        <title>High frequency of phylogenetically diverse reductive dehalogenase-homologous genes in deep subseafloor sedimentary metagenomes.</title>
        <authorList>
            <person name="Kawai M."/>
            <person name="Futagami T."/>
            <person name="Toyoda A."/>
            <person name="Takaki Y."/>
            <person name="Nishi S."/>
            <person name="Hori S."/>
            <person name="Arai W."/>
            <person name="Tsubouchi T."/>
            <person name="Morono Y."/>
            <person name="Uchiyama I."/>
            <person name="Ito T."/>
            <person name="Fujiyama A."/>
            <person name="Inagaki F."/>
            <person name="Takami H."/>
        </authorList>
    </citation>
    <scope>NUCLEOTIDE SEQUENCE</scope>
    <source>
        <strain evidence="1">Expedition CK06-06</strain>
    </source>
</reference>
<proteinExistence type="predicted"/>
<dbReference type="AlphaFoldDB" id="X1TB91"/>
<gene>
    <name evidence="1" type="ORF">S12H4_34030</name>
</gene>
<name>X1TB91_9ZZZZ</name>
<accession>X1TB91</accession>
<dbReference type="EMBL" id="BARW01020104">
    <property type="protein sequence ID" value="GAI88636.1"/>
    <property type="molecule type" value="Genomic_DNA"/>
</dbReference>
<evidence type="ECO:0000313" key="1">
    <source>
        <dbReference type="EMBL" id="GAI88636.1"/>
    </source>
</evidence>
<feature type="non-terminal residue" evidence="1">
    <location>
        <position position="1"/>
    </location>
</feature>
<comment type="caution">
    <text evidence="1">The sequence shown here is derived from an EMBL/GenBank/DDBJ whole genome shotgun (WGS) entry which is preliminary data.</text>
</comment>
<organism evidence="1">
    <name type="scientific">marine sediment metagenome</name>
    <dbReference type="NCBI Taxonomy" id="412755"/>
    <lineage>
        <taxon>unclassified sequences</taxon>
        <taxon>metagenomes</taxon>
        <taxon>ecological metagenomes</taxon>
    </lineage>
</organism>
<protein>
    <submittedName>
        <fullName evidence="1">Uncharacterized protein</fullName>
    </submittedName>
</protein>
<sequence length="29" mass="3399">VQMVALGTLGSIAGYWMGIRYDFWRKHEI</sequence>